<comment type="similarity">
    <text evidence="1">Belongs to the cyclin family. Cyclin U/P subfamily.</text>
</comment>
<dbReference type="Pfam" id="PF08613">
    <property type="entry name" value="Cyclin"/>
    <property type="match status" value="1"/>
</dbReference>
<dbReference type="AlphaFoldDB" id="A0A1E5V1R6"/>
<organism evidence="5 6">
    <name type="scientific">Dichanthelium oligosanthes</name>
    <dbReference type="NCBI Taxonomy" id="888268"/>
    <lineage>
        <taxon>Eukaryota</taxon>
        <taxon>Viridiplantae</taxon>
        <taxon>Streptophyta</taxon>
        <taxon>Embryophyta</taxon>
        <taxon>Tracheophyta</taxon>
        <taxon>Spermatophyta</taxon>
        <taxon>Magnoliopsida</taxon>
        <taxon>Liliopsida</taxon>
        <taxon>Poales</taxon>
        <taxon>Poaceae</taxon>
        <taxon>PACMAD clade</taxon>
        <taxon>Panicoideae</taxon>
        <taxon>Panicodae</taxon>
        <taxon>Paniceae</taxon>
        <taxon>Dichantheliinae</taxon>
        <taxon>Dichanthelium</taxon>
    </lineage>
</organism>
<evidence type="ECO:0000313" key="5">
    <source>
        <dbReference type="EMBL" id="OEL19089.1"/>
    </source>
</evidence>
<dbReference type="EMBL" id="LWDX02054669">
    <property type="protein sequence ID" value="OEL19089.1"/>
    <property type="molecule type" value="Genomic_DNA"/>
</dbReference>
<feature type="compositionally biased region" description="Pro residues" evidence="4">
    <location>
        <begin position="1"/>
        <end position="18"/>
    </location>
</feature>
<dbReference type="STRING" id="888268.A0A1E5V1R6"/>
<evidence type="ECO:0000256" key="3">
    <source>
        <dbReference type="ARBA" id="ARBA00023306"/>
    </source>
</evidence>
<sequence>SPASSPPPQTPSKSPPSQEPAHAASRRPRRREPAMAEEELADAPRVVGILSALLERVVERNDAVADELTTARAEPASAASLAPASAFRATARPDISVRAYMARIARFAGCSPSCYVVAYVYLDRLLRRGRRGRGALTVDSYSVHRLLITAVLAAVKFMDDVCYNNAYFARVGGISLPEMNYLEVDFLFGVGFDLNVSPETFGHYCAVLQAEMLCLELETMTPSPIPAAAGPRLHSCCLSEDDGATTGSSSGSQQQLAA</sequence>
<dbReference type="InterPro" id="IPR013922">
    <property type="entry name" value="Cyclin_PHO80-like"/>
</dbReference>
<gene>
    <name evidence="5" type="ORF">BAE44_0019896</name>
</gene>
<evidence type="ECO:0000256" key="4">
    <source>
        <dbReference type="SAM" id="MobiDB-lite"/>
    </source>
</evidence>
<dbReference type="InterPro" id="IPR036915">
    <property type="entry name" value="Cyclin-like_sf"/>
</dbReference>
<keyword evidence="3" id="KW-0131">Cell cycle</keyword>
<dbReference type="OrthoDB" id="337735at2759"/>
<dbReference type="PANTHER" id="PTHR15615:SF92">
    <property type="entry name" value="CYCLIN"/>
    <property type="match status" value="1"/>
</dbReference>
<name>A0A1E5V1R6_9POAL</name>
<reference evidence="5 6" key="1">
    <citation type="submission" date="2016-09" db="EMBL/GenBank/DDBJ databases">
        <title>The draft genome of Dichanthelium oligosanthes: A C3 panicoid grass species.</title>
        <authorList>
            <person name="Studer A.J."/>
            <person name="Schnable J.C."/>
            <person name="Brutnell T.P."/>
        </authorList>
    </citation>
    <scope>NUCLEOTIDE SEQUENCE [LARGE SCALE GENOMIC DNA]</scope>
    <source>
        <strain evidence="6">cv. Kellogg 1175</strain>
        <tissue evidence="5">Leaf</tissue>
    </source>
</reference>
<dbReference type="GO" id="GO:0019901">
    <property type="term" value="F:protein kinase binding"/>
    <property type="evidence" value="ECO:0007669"/>
    <property type="project" value="InterPro"/>
</dbReference>
<dbReference type="Proteomes" id="UP000095767">
    <property type="component" value="Unassembled WGS sequence"/>
</dbReference>
<protein>
    <submittedName>
        <fullName evidence="5">Cyclin-P4-1</fullName>
    </submittedName>
</protein>
<evidence type="ECO:0000256" key="2">
    <source>
        <dbReference type="ARBA" id="ARBA00022618"/>
    </source>
</evidence>
<feature type="non-terminal residue" evidence="5">
    <location>
        <position position="1"/>
    </location>
</feature>
<keyword evidence="2" id="KW-0132">Cell division</keyword>
<feature type="region of interest" description="Disordered" evidence="4">
    <location>
        <begin position="1"/>
        <end position="37"/>
    </location>
</feature>
<accession>A0A1E5V1R6</accession>
<proteinExistence type="inferred from homology"/>
<dbReference type="Gene3D" id="1.10.472.10">
    <property type="entry name" value="Cyclin-like"/>
    <property type="match status" value="1"/>
</dbReference>
<evidence type="ECO:0000256" key="1">
    <source>
        <dbReference type="ARBA" id="ARBA00007215"/>
    </source>
</evidence>
<dbReference type="SUPFAM" id="SSF47954">
    <property type="entry name" value="Cyclin-like"/>
    <property type="match status" value="1"/>
</dbReference>
<dbReference type="PANTHER" id="PTHR15615">
    <property type="match status" value="1"/>
</dbReference>
<keyword evidence="6" id="KW-1185">Reference proteome</keyword>
<evidence type="ECO:0000313" key="6">
    <source>
        <dbReference type="Proteomes" id="UP000095767"/>
    </source>
</evidence>
<dbReference type="GO" id="GO:0051301">
    <property type="term" value="P:cell division"/>
    <property type="evidence" value="ECO:0007669"/>
    <property type="project" value="UniProtKB-KW"/>
</dbReference>
<comment type="caution">
    <text evidence="5">The sequence shown here is derived from an EMBL/GenBank/DDBJ whole genome shotgun (WGS) entry which is preliminary data.</text>
</comment>